<comment type="caution">
    <text evidence="1">The sequence shown here is derived from an EMBL/GenBank/DDBJ whole genome shotgun (WGS) entry which is preliminary data.</text>
</comment>
<dbReference type="EMBL" id="JABBFZ010000009">
    <property type="protein sequence ID" value="NML32578.1"/>
    <property type="molecule type" value="Genomic_DNA"/>
</dbReference>
<keyword evidence="2" id="KW-1185">Reference proteome</keyword>
<evidence type="ECO:0008006" key="3">
    <source>
        <dbReference type="Google" id="ProtNLM"/>
    </source>
</evidence>
<sequence>MTQEVSEKAQKPVVSTIFATPLDLYRALSHVWSGDTASPTGAWSSSNRAQNHCSITSLIVQDYFDGEILTTRTSGGTHFYNLIDGRRWDLTISQFAEPIPFDDTPSTRDAALADTSPEKYALLQSRLREAG</sequence>
<dbReference type="Proteomes" id="UP000583127">
    <property type="component" value="Unassembled WGS sequence"/>
</dbReference>
<evidence type="ECO:0000313" key="1">
    <source>
        <dbReference type="EMBL" id="NML32578.1"/>
    </source>
</evidence>
<organism evidence="1 2">
    <name type="scientific">Paraburkholderia antibiotica</name>
    <dbReference type="NCBI Taxonomy" id="2728839"/>
    <lineage>
        <taxon>Bacteria</taxon>
        <taxon>Pseudomonadati</taxon>
        <taxon>Pseudomonadota</taxon>
        <taxon>Betaproteobacteria</taxon>
        <taxon>Burkholderiales</taxon>
        <taxon>Burkholderiaceae</taxon>
        <taxon>Paraburkholderia</taxon>
    </lineage>
</organism>
<reference evidence="1 2" key="1">
    <citation type="submission" date="2020-04" db="EMBL/GenBank/DDBJ databases">
        <title>Paraburkholderia sp. G-4-1-8 isolated from soil.</title>
        <authorList>
            <person name="Dahal R.H."/>
        </authorList>
    </citation>
    <scope>NUCLEOTIDE SEQUENCE [LARGE SCALE GENOMIC DNA]</scope>
    <source>
        <strain evidence="1 2">G-4-1-8</strain>
    </source>
</reference>
<accession>A0A7X9X6T8</accession>
<dbReference type="Pfam" id="PF24585">
    <property type="entry name" value="YunG"/>
    <property type="match status" value="1"/>
</dbReference>
<name>A0A7X9X6T8_9BURK</name>
<dbReference type="AlphaFoldDB" id="A0A7X9X6T8"/>
<gene>
    <name evidence="1" type="ORF">HHL14_17250</name>
</gene>
<dbReference type="RefSeq" id="WP_169498827.1">
    <property type="nucleotide sequence ID" value="NZ_JABBFZ010000009.1"/>
</dbReference>
<evidence type="ECO:0000313" key="2">
    <source>
        <dbReference type="Proteomes" id="UP000583127"/>
    </source>
</evidence>
<proteinExistence type="predicted"/>
<protein>
    <recommendedName>
        <fullName evidence="3">YunG</fullName>
    </recommendedName>
</protein>
<dbReference type="InterPro" id="IPR056238">
    <property type="entry name" value="YunG-like"/>
</dbReference>